<dbReference type="Gene3D" id="1.10.10.10">
    <property type="entry name" value="Winged helix-like DNA-binding domain superfamily/Winged helix DNA-binding domain"/>
    <property type="match status" value="3"/>
</dbReference>
<dbReference type="Pfam" id="PF21981">
    <property type="entry name" value="RecX_HTH3"/>
    <property type="match status" value="1"/>
</dbReference>
<evidence type="ECO:0000256" key="3">
    <source>
        <dbReference type="ARBA" id="ARBA00018111"/>
    </source>
</evidence>
<dbReference type="InterPro" id="IPR053926">
    <property type="entry name" value="RecX_HTH_1st"/>
</dbReference>
<accession>A0A8J2UL81</accession>
<protein>
    <recommendedName>
        <fullName evidence="3 5">Regulatory protein RecX</fullName>
    </recommendedName>
</protein>
<feature type="domain" description="RecX third three-helical" evidence="6">
    <location>
        <begin position="98"/>
        <end position="142"/>
    </location>
</feature>
<dbReference type="PANTHER" id="PTHR33602">
    <property type="entry name" value="REGULATORY PROTEIN RECX FAMILY PROTEIN"/>
    <property type="match status" value="1"/>
</dbReference>
<dbReference type="EMBL" id="BMCG01000003">
    <property type="protein sequence ID" value="GGC09008.1"/>
    <property type="molecule type" value="Genomic_DNA"/>
</dbReference>
<dbReference type="AlphaFoldDB" id="A0A8J2UL81"/>
<dbReference type="GO" id="GO:0005737">
    <property type="term" value="C:cytoplasm"/>
    <property type="evidence" value="ECO:0007669"/>
    <property type="project" value="UniProtKB-SubCell"/>
</dbReference>
<comment type="similarity">
    <text evidence="2 5">Belongs to the RecX family.</text>
</comment>
<keyword evidence="4 5" id="KW-0963">Cytoplasm</keyword>
<gene>
    <name evidence="5 8" type="primary">recX</name>
    <name evidence="8" type="ORF">GCM10007205_17670</name>
</gene>
<evidence type="ECO:0000313" key="8">
    <source>
        <dbReference type="EMBL" id="GGC09008.1"/>
    </source>
</evidence>
<dbReference type="NCBIfam" id="NF001055">
    <property type="entry name" value="PRK00117.2-5"/>
    <property type="match status" value="1"/>
</dbReference>
<evidence type="ECO:0000256" key="2">
    <source>
        <dbReference type="ARBA" id="ARBA00009695"/>
    </source>
</evidence>
<feature type="domain" description="RecX first three-helical" evidence="7">
    <location>
        <begin position="9"/>
        <end position="47"/>
    </location>
</feature>
<dbReference type="RefSeq" id="WP_188395852.1">
    <property type="nucleotide sequence ID" value="NZ_BMCG01000003.1"/>
</dbReference>
<reference evidence="8" key="1">
    <citation type="journal article" date="2014" name="Int. J. Syst. Evol. Microbiol.">
        <title>Complete genome sequence of Corynebacterium casei LMG S-19264T (=DSM 44701T), isolated from a smear-ripened cheese.</title>
        <authorList>
            <consortium name="US DOE Joint Genome Institute (JGI-PGF)"/>
            <person name="Walter F."/>
            <person name="Albersmeier A."/>
            <person name="Kalinowski J."/>
            <person name="Ruckert C."/>
        </authorList>
    </citation>
    <scope>NUCLEOTIDE SEQUENCE</scope>
    <source>
        <strain evidence="8">CCM 7086</strain>
    </source>
</reference>
<sequence length="154" mass="17422">MAKPHMSLKARALRYLSMREHSRQELARKLARHAQEGDDVDALLDTLEAGRFLSEERFSESLIRRRAARFGNSRILSELKSHGIDTSSLGEANGDLADEVARATEVWQRKFGRPPADAAERARQMRFLLQRGFAQGTIRKVLKTAERGSDESDD</sequence>
<dbReference type="PANTHER" id="PTHR33602:SF1">
    <property type="entry name" value="REGULATORY PROTEIN RECX FAMILY PROTEIN"/>
    <property type="match status" value="1"/>
</dbReference>
<keyword evidence="9" id="KW-1185">Reference proteome</keyword>
<name>A0A8J2UL81_9BURK</name>
<dbReference type="InterPro" id="IPR036388">
    <property type="entry name" value="WH-like_DNA-bd_sf"/>
</dbReference>
<comment type="subcellular location">
    <subcellularLocation>
        <location evidence="1 5">Cytoplasm</location>
    </subcellularLocation>
</comment>
<comment type="caution">
    <text evidence="8">The sequence shown here is derived from an EMBL/GenBank/DDBJ whole genome shotgun (WGS) entry which is preliminary data.</text>
</comment>
<evidence type="ECO:0000256" key="4">
    <source>
        <dbReference type="ARBA" id="ARBA00022490"/>
    </source>
</evidence>
<evidence type="ECO:0000259" key="7">
    <source>
        <dbReference type="Pfam" id="PF21982"/>
    </source>
</evidence>
<dbReference type="Proteomes" id="UP000620266">
    <property type="component" value="Unassembled WGS sequence"/>
</dbReference>
<organism evidence="8 9">
    <name type="scientific">Oxalicibacterium flavum</name>
    <dbReference type="NCBI Taxonomy" id="179467"/>
    <lineage>
        <taxon>Bacteria</taxon>
        <taxon>Pseudomonadati</taxon>
        <taxon>Pseudomonadota</taxon>
        <taxon>Betaproteobacteria</taxon>
        <taxon>Burkholderiales</taxon>
        <taxon>Oxalobacteraceae</taxon>
        <taxon>Oxalicibacterium</taxon>
    </lineage>
</organism>
<reference evidence="8" key="2">
    <citation type="submission" date="2020-09" db="EMBL/GenBank/DDBJ databases">
        <authorList>
            <person name="Sun Q."/>
            <person name="Sedlacek I."/>
        </authorList>
    </citation>
    <scope>NUCLEOTIDE SEQUENCE</scope>
    <source>
        <strain evidence="8">CCM 7086</strain>
    </source>
</reference>
<dbReference type="HAMAP" id="MF_01114">
    <property type="entry name" value="RecX"/>
    <property type="match status" value="1"/>
</dbReference>
<dbReference type="InterPro" id="IPR053925">
    <property type="entry name" value="RecX_HTH_3rd"/>
</dbReference>
<dbReference type="GO" id="GO:0006282">
    <property type="term" value="P:regulation of DNA repair"/>
    <property type="evidence" value="ECO:0007669"/>
    <property type="project" value="UniProtKB-UniRule"/>
</dbReference>
<proteinExistence type="inferred from homology"/>
<evidence type="ECO:0000256" key="5">
    <source>
        <dbReference type="HAMAP-Rule" id="MF_01114"/>
    </source>
</evidence>
<comment type="function">
    <text evidence="5">Modulates RecA activity.</text>
</comment>
<dbReference type="InterPro" id="IPR003783">
    <property type="entry name" value="Regulatory_RecX"/>
</dbReference>
<dbReference type="Pfam" id="PF21982">
    <property type="entry name" value="RecX_HTH1"/>
    <property type="match status" value="1"/>
</dbReference>
<evidence type="ECO:0000313" key="9">
    <source>
        <dbReference type="Proteomes" id="UP000620266"/>
    </source>
</evidence>
<evidence type="ECO:0000256" key="1">
    <source>
        <dbReference type="ARBA" id="ARBA00004496"/>
    </source>
</evidence>
<evidence type="ECO:0000259" key="6">
    <source>
        <dbReference type="Pfam" id="PF21981"/>
    </source>
</evidence>